<reference evidence="2" key="1">
    <citation type="submission" date="2015-11" db="EMBL/GenBank/DDBJ databases">
        <title>De novo transcriptome assembly of four potential Pierce s Disease insect vectors from Arizona vineyards.</title>
        <authorList>
            <person name="Tassone E.E."/>
        </authorList>
    </citation>
    <scope>NUCLEOTIDE SEQUENCE</scope>
</reference>
<dbReference type="AlphaFoldDB" id="A0A1B6KCV8"/>
<evidence type="ECO:0000313" key="2">
    <source>
        <dbReference type="EMBL" id="JAT09281.1"/>
    </source>
</evidence>
<feature type="compositionally biased region" description="Basic and acidic residues" evidence="1">
    <location>
        <begin position="20"/>
        <end position="35"/>
    </location>
</feature>
<protein>
    <submittedName>
        <fullName evidence="2">Uncharacterized protein</fullName>
    </submittedName>
</protein>
<feature type="region of interest" description="Disordered" evidence="1">
    <location>
        <begin position="1"/>
        <end position="54"/>
    </location>
</feature>
<sequence>MEKGNDVDGGEGGSGILRDILTKSQDRINESKENNVELSPTLEDKEQQDDDAEVENLIPKIKFRINMSAIESVSKEDQATELQNLEGLSVYDQGTLEAGILQQVDQALDETLEPTDTLESTEETPMERQIRLGEMTPFGSTLSTAAAARKQINGLKEIEEYFDKQIKLQGMRKRKMATGKHKAKAKGKGPEQPRNKEKENQRNPLKRKILNRDGKTKK</sequence>
<accession>A0A1B6KCV8</accession>
<feature type="non-terminal residue" evidence="2">
    <location>
        <position position="218"/>
    </location>
</feature>
<dbReference type="EMBL" id="GEBQ01030696">
    <property type="protein sequence ID" value="JAT09281.1"/>
    <property type="molecule type" value="Transcribed_RNA"/>
</dbReference>
<feature type="compositionally biased region" description="Basic residues" evidence="1">
    <location>
        <begin position="170"/>
        <end position="187"/>
    </location>
</feature>
<name>A0A1B6KCV8_9HEMI</name>
<organism evidence="2">
    <name type="scientific">Graphocephala atropunctata</name>
    <dbReference type="NCBI Taxonomy" id="36148"/>
    <lineage>
        <taxon>Eukaryota</taxon>
        <taxon>Metazoa</taxon>
        <taxon>Ecdysozoa</taxon>
        <taxon>Arthropoda</taxon>
        <taxon>Hexapoda</taxon>
        <taxon>Insecta</taxon>
        <taxon>Pterygota</taxon>
        <taxon>Neoptera</taxon>
        <taxon>Paraneoptera</taxon>
        <taxon>Hemiptera</taxon>
        <taxon>Auchenorrhyncha</taxon>
        <taxon>Membracoidea</taxon>
        <taxon>Cicadellidae</taxon>
        <taxon>Cicadellinae</taxon>
        <taxon>Cicadellini</taxon>
        <taxon>Graphocephala</taxon>
    </lineage>
</organism>
<evidence type="ECO:0000256" key="1">
    <source>
        <dbReference type="SAM" id="MobiDB-lite"/>
    </source>
</evidence>
<gene>
    <name evidence="2" type="ORF">g.2308</name>
</gene>
<proteinExistence type="predicted"/>
<feature type="region of interest" description="Disordered" evidence="1">
    <location>
        <begin position="170"/>
        <end position="218"/>
    </location>
</feature>
<feature type="compositionally biased region" description="Basic and acidic residues" evidence="1">
    <location>
        <begin position="188"/>
        <end position="201"/>
    </location>
</feature>